<dbReference type="Pfam" id="PF13873">
    <property type="entry name" value="Myb_DNA-bind_5"/>
    <property type="match status" value="1"/>
</dbReference>
<dbReference type="OrthoDB" id="3066195at2759"/>
<dbReference type="InterPro" id="IPR028002">
    <property type="entry name" value="Myb_DNA-bind_5"/>
</dbReference>
<evidence type="ECO:0000259" key="3">
    <source>
        <dbReference type="Pfam" id="PF13873"/>
    </source>
</evidence>
<evidence type="ECO:0000313" key="5">
    <source>
        <dbReference type="Proteomes" id="UP000054324"/>
    </source>
</evidence>
<feature type="compositionally biased region" description="Polar residues" evidence="2">
    <location>
        <begin position="270"/>
        <end position="294"/>
    </location>
</feature>
<evidence type="ECO:0000256" key="2">
    <source>
        <dbReference type="SAM" id="MobiDB-lite"/>
    </source>
</evidence>
<feature type="coiled-coil region" evidence="1">
    <location>
        <begin position="410"/>
        <end position="437"/>
    </location>
</feature>
<dbReference type="RefSeq" id="XP_009167848.1">
    <property type="nucleotide sequence ID" value="XM_009169584.1"/>
</dbReference>
<feature type="compositionally biased region" description="Basic and acidic residues" evidence="2">
    <location>
        <begin position="332"/>
        <end position="341"/>
    </location>
</feature>
<dbReference type="EMBL" id="KL596700">
    <property type="protein sequence ID" value="KER28371.1"/>
    <property type="molecule type" value="Genomic_DNA"/>
</dbReference>
<dbReference type="KEGG" id="ovi:T265_04759"/>
<sequence>MYNLAYWALAHELCFCFPSTEIVVNTCLRRITVPYVHITHIPAVAVLATPAMFSMDSVPICTGEITASDLKTDSHARSIAISTVASVAPQRYTLAQQNTSVEVPASCSPSAKNLPPGNFFDSTKPLDSLTTTTMASFLVPPPKPRSEYFYPDEIKLMLEEVGLRKHLLLSPSPSTNRLKRRAWEEVAANVAARWPHSARRTAEQVKKKWENLVSTTKRKIRAGHVTPELDWNETNSTIVEFLAQHSPLIKLRYANAWAQSQFGSYGFPTSGPSHSTNATFNQDGTLTPDETTQASVKCEPMVLANCVDPASNRDRTSQSDVEGGTDNSSCGRDMDSMRTSREFQTPTGLQNSPAASGTSSINSHSLLSANPFRLSAPGPGLSEPSYLWNCGPEIQRQLQEHLNREHSMRLEILSLQKRAWELQVELLQQALNEQSSRILNGSNSFVNR</sequence>
<name>A0A074ZMM7_OPIVI</name>
<dbReference type="Proteomes" id="UP000054324">
    <property type="component" value="Unassembled WGS sequence"/>
</dbReference>
<dbReference type="PANTHER" id="PTHR21411">
    <property type="entry name" value="APONTIC"/>
    <property type="match status" value="1"/>
</dbReference>
<feature type="compositionally biased region" description="Polar residues" evidence="2">
    <location>
        <begin position="342"/>
        <end position="362"/>
    </location>
</feature>
<evidence type="ECO:0000256" key="1">
    <source>
        <dbReference type="SAM" id="Coils"/>
    </source>
</evidence>
<dbReference type="PANTHER" id="PTHR21411:SF0">
    <property type="entry name" value="REGULATORY PROTEIN ZESTE"/>
    <property type="match status" value="1"/>
</dbReference>
<dbReference type="AlphaFoldDB" id="A0A074ZMM7"/>
<keyword evidence="5" id="KW-1185">Reference proteome</keyword>
<evidence type="ECO:0000313" key="4">
    <source>
        <dbReference type="EMBL" id="KER28371.1"/>
    </source>
</evidence>
<organism evidence="4 5">
    <name type="scientific">Opisthorchis viverrini</name>
    <name type="common">Southeast Asian liver fluke</name>
    <dbReference type="NCBI Taxonomy" id="6198"/>
    <lineage>
        <taxon>Eukaryota</taxon>
        <taxon>Metazoa</taxon>
        <taxon>Spiralia</taxon>
        <taxon>Lophotrochozoa</taxon>
        <taxon>Platyhelminthes</taxon>
        <taxon>Trematoda</taxon>
        <taxon>Digenea</taxon>
        <taxon>Opisthorchiida</taxon>
        <taxon>Opisthorchiata</taxon>
        <taxon>Opisthorchiidae</taxon>
        <taxon>Opisthorchis</taxon>
    </lineage>
</organism>
<proteinExistence type="predicted"/>
<feature type="region of interest" description="Disordered" evidence="2">
    <location>
        <begin position="268"/>
        <end position="294"/>
    </location>
</feature>
<feature type="domain" description="Myb/SANT-like DNA-binding" evidence="3">
    <location>
        <begin position="145"/>
        <end position="220"/>
    </location>
</feature>
<protein>
    <recommendedName>
        <fullName evidence="3">Myb/SANT-like DNA-binding domain-containing protein</fullName>
    </recommendedName>
</protein>
<feature type="region of interest" description="Disordered" evidence="2">
    <location>
        <begin position="309"/>
        <end position="362"/>
    </location>
</feature>
<dbReference type="CTD" id="20318941"/>
<accession>A0A074ZMM7</accession>
<gene>
    <name evidence="4" type="ORF">T265_04759</name>
</gene>
<reference evidence="4 5" key="1">
    <citation type="submission" date="2013-11" db="EMBL/GenBank/DDBJ databases">
        <title>Opisthorchis viverrini - life in the bile duct.</title>
        <authorList>
            <person name="Young N.D."/>
            <person name="Nagarajan N."/>
            <person name="Lin S.J."/>
            <person name="Korhonen P.K."/>
            <person name="Jex A.R."/>
            <person name="Hall R.S."/>
            <person name="Safavi-Hemami H."/>
            <person name="Kaewkong W."/>
            <person name="Bertrand D."/>
            <person name="Gao S."/>
            <person name="Seet Q."/>
            <person name="Wongkham S."/>
            <person name="Teh B.T."/>
            <person name="Wongkham C."/>
            <person name="Intapan P.M."/>
            <person name="Maleewong W."/>
            <person name="Yang X."/>
            <person name="Hu M."/>
            <person name="Wang Z."/>
            <person name="Hofmann A."/>
            <person name="Sternberg P.W."/>
            <person name="Tan P."/>
            <person name="Wang J."/>
            <person name="Gasser R.B."/>
        </authorList>
    </citation>
    <scope>NUCLEOTIDE SEQUENCE [LARGE SCALE GENOMIC DNA]</scope>
</reference>
<dbReference type="GeneID" id="20318941"/>
<keyword evidence="1" id="KW-0175">Coiled coil</keyword>